<dbReference type="Gene3D" id="2.60.120.380">
    <property type="match status" value="3"/>
</dbReference>
<keyword evidence="3 6" id="KW-0378">Hydrolase</keyword>
<dbReference type="PANTHER" id="PTHR46143">
    <property type="entry name" value="CALPAIN-7"/>
    <property type="match status" value="1"/>
</dbReference>
<dbReference type="AlphaFoldDB" id="A0A9P6MBP1"/>
<reference evidence="9" key="1">
    <citation type="journal article" date="2020" name="Fungal Divers.">
        <title>Resolving the Mortierellaceae phylogeny through synthesis of multi-gene phylogenetics and phylogenomics.</title>
        <authorList>
            <person name="Vandepol N."/>
            <person name="Liber J."/>
            <person name="Desiro A."/>
            <person name="Na H."/>
            <person name="Kennedy M."/>
            <person name="Barry K."/>
            <person name="Grigoriev I.V."/>
            <person name="Miller A.N."/>
            <person name="O'Donnell K."/>
            <person name="Stajich J.E."/>
            <person name="Bonito G."/>
        </authorList>
    </citation>
    <scope>NUCLEOTIDE SEQUENCE</scope>
    <source>
        <strain evidence="9">MES-2147</strain>
    </source>
</reference>
<accession>A0A9P6MBP1</accession>
<keyword evidence="4 6" id="KW-0788">Thiol protease</keyword>
<dbReference type="InterPro" id="IPR036181">
    <property type="entry name" value="MIT_dom_sf"/>
</dbReference>
<feature type="active site" evidence="5 6">
    <location>
        <position position="545"/>
    </location>
</feature>
<comment type="caution">
    <text evidence="9">The sequence shown here is derived from an EMBL/GenBank/DDBJ whole genome shotgun (WGS) entry which is preliminary data.</text>
</comment>
<evidence type="ECO:0000256" key="7">
    <source>
        <dbReference type="SAM" id="MobiDB-lite"/>
    </source>
</evidence>
<dbReference type="Gene3D" id="1.20.58.80">
    <property type="entry name" value="Phosphotransferase system, lactose/cellobiose-type IIA subunit"/>
    <property type="match status" value="2"/>
</dbReference>
<dbReference type="SMART" id="SM00230">
    <property type="entry name" value="CysPc"/>
    <property type="match status" value="1"/>
</dbReference>
<dbReference type="SMART" id="SM00720">
    <property type="entry name" value="calpain_III"/>
    <property type="match status" value="1"/>
</dbReference>
<evidence type="ECO:0000256" key="5">
    <source>
        <dbReference type="PIRSR" id="PIRSR622684-1"/>
    </source>
</evidence>
<dbReference type="PROSITE" id="PS50203">
    <property type="entry name" value="CALPAIN_CAT"/>
    <property type="match status" value="1"/>
</dbReference>
<dbReference type="InterPro" id="IPR001300">
    <property type="entry name" value="Peptidase_C2_calpain_cat"/>
</dbReference>
<proteinExistence type="inferred from homology"/>
<protein>
    <recommendedName>
        <fullName evidence="8">Calpain catalytic domain-containing protein</fullName>
    </recommendedName>
</protein>
<feature type="compositionally biased region" description="Polar residues" evidence="7">
    <location>
        <begin position="695"/>
        <end position="704"/>
    </location>
</feature>
<evidence type="ECO:0000256" key="4">
    <source>
        <dbReference type="ARBA" id="ARBA00022807"/>
    </source>
</evidence>
<dbReference type="InterPro" id="IPR022683">
    <property type="entry name" value="Calpain_III"/>
</dbReference>
<feature type="active site" evidence="5 6">
    <location>
        <position position="361"/>
    </location>
</feature>
<dbReference type="OrthoDB" id="167576at2759"/>
<dbReference type="GO" id="GO:0004198">
    <property type="term" value="F:calcium-dependent cysteine-type endopeptidase activity"/>
    <property type="evidence" value="ECO:0007669"/>
    <property type="project" value="InterPro"/>
</dbReference>
<feature type="active site" evidence="5 6">
    <location>
        <position position="525"/>
    </location>
</feature>
<dbReference type="SUPFAM" id="SSF54001">
    <property type="entry name" value="Cysteine proteinases"/>
    <property type="match status" value="1"/>
</dbReference>
<keyword evidence="2 6" id="KW-0645">Protease</keyword>
<dbReference type="SUPFAM" id="SSF116846">
    <property type="entry name" value="MIT domain"/>
    <property type="match status" value="2"/>
</dbReference>
<name>A0A9P6MBP1_9FUNG</name>
<evidence type="ECO:0000256" key="2">
    <source>
        <dbReference type="ARBA" id="ARBA00022670"/>
    </source>
</evidence>
<evidence type="ECO:0000313" key="9">
    <source>
        <dbReference type="EMBL" id="KAF9987916.1"/>
    </source>
</evidence>
<dbReference type="InterPro" id="IPR051297">
    <property type="entry name" value="PalB/RIM13"/>
</dbReference>
<dbReference type="EMBL" id="JAAAHW010003151">
    <property type="protein sequence ID" value="KAF9987916.1"/>
    <property type="molecule type" value="Genomic_DNA"/>
</dbReference>
<sequence>MELTRKALGRTCVRNLKKIYLPNTVEEIEDEGERECEHVDDMGSSWTVLQEIKMRHSGTLECLSLCFDGLNKEEPLQTDWAVSYSNGVLLGRLYAEAYPLAIQATRAEADGDYYTAKLHYGEVCEIFNKILKQLAPGQEEYELVIRKLDQYTKRAEDVFESSDAAIIGSSAPIKANEPLPEYARFEQEAKTAYEQAVAEQRKRHEHEALEFYIRSADLYSQAWKTAPEDYPGRMMLRQMLEQVLTIATDLKGVNSQSLPNVKSGSIPVHSGPVKFTLQEIKVLKDTSEVNGIIYIPWSDDDIGSLFRDKVLFEDPNGKLALSPAQERNFGSWKRASEIMTNPKMVHMVSSANIVQEYVTDCSFVASLCVSANYERRTKKRLIRACIYPKDESGEPCYNPYGQYLVNLIFNGISRRIVVDDFLPVSKTGELMCTCSRVKNELWPSIIEKAYMKVMGGYNFPGSNSSTDLFALTGWIPEHIFIEGCDREATWERILSGHRNDLALVTIATGSMDEEIGEEKGLVPTHAYAVLNMRRVNDLRLLMVKNPWSRKSWKGRFSRLDTDSWTEGLKKELEYDQAAALEDDDDGIFWIDYESVCEEFHTIHINWDPEAMKHRTTIHLPWVYKDGPRHDKRNLGNNPQFSLQTNVKDSSQCTVWMLLSKHITKTEEENLDYNALHIFDIEGMKKDPAYLHTVSAASTPDNSATKPGSSGSSGSSSKHPPKSWQQTQREGIRIYHEDGAIHKSSYVNSQHILVRINAPLGVNEYTAVLSQQLKTRDLYFTLRVLASCEFDLKEVPFKYTMKKEIKGEWTEETSGGNRCCAGYMNNPQYRLVVPKLPAPQTITPVLFTLKSQSTIPLLVQLINNKGDRVSCLSSQDLITQTNEYRRGFNYSETKDLRPDTYTVVVSAYDPGYTGRYTLTMQSQVKMSLTPIPAEGAGMFRKKIEAQWARGRHRVKDLSYARNPYYVAHVTEMTTIMVRLQIPGVREMTGDVPALQVDIYVRLEDGVVGNRICTTAFAAIPQGVVTPPKSLPGNDHGYLIVLSTVDINLMGEFVLIVYSDREVVVEAMMDVLR</sequence>
<dbReference type="Gene3D" id="3.90.70.10">
    <property type="entry name" value="Cysteine proteinases"/>
    <property type="match status" value="1"/>
</dbReference>
<evidence type="ECO:0000313" key="10">
    <source>
        <dbReference type="Proteomes" id="UP000749646"/>
    </source>
</evidence>
<dbReference type="InterPro" id="IPR038765">
    <property type="entry name" value="Papain-like_cys_pep_sf"/>
</dbReference>
<dbReference type="SUPFAM" id="SSF49758">
    <property type="entry name" value="Calpain large subunit, middle domain (domain III)"/>
    <property type="match status" value="3"/>
</dbReference>
<dbReference type="GO" id="GO:0006508">
    <property type="term" value="P:proteolysis"/>
    <property type="evidence" value="ECO:0007669"/>
    <property type="project" value="UniProtKB-KW"/>
</dbReference>
<dbReference type="PANTHER" id="PTHR46143:SF1">
    <property type="entry name" value="CALPAIN-7"/>
    <property type="match status" value="1"/>
</dbReference>
<feature type="region of interest" description="Disordered" evidence="7">
    <location>
        <begin position="695"/>
        <end position="727"/>
    </location>
</feature>
<evidence type="ECO:0000256" key="1">
    <source>
        <dbReference type="ARBA" id="ARBA00010193"/>
    </source>
</evidence>
<dbReference type="Pfam" id="PF00648">
    <property type="entry name" value="Peptidase_C2"/>
    <property type="match status" value="1"/>
</dbReference>
<organism evidence="9 10">
    <name type="scientific">Modicella reniformis</name>
    <dbReference type="NCBI Taxonomy" id="1440133"/>
    <lineage>
        <taxon>Eukaryota</taxon>
        <taxon>Fungi</taxon>
        <taxon>Fungi incertae sedis</taxon>
        <taxon>Mucoromycota</taxon>
        <taxon>Mortierellomycotina</taxon>
        <taxon>Mortierellomycetes</taxon>
        <taxon>Mortierellales</taxon>
        <taxon>Mortierellaceae</taxon>
        <taxon>Modicella</taxon>
    </lineage>
</organism>
<dbReference type="Proteomes" id="UP000749646">
    <property type="component" value="Unassembled WGS sequence"/>
</dbReference>
<gene>
    <name evidence="9" type="ORF">BGZ65_001208</name>
</gene>
<dbReference type="CDD" id="cd00044">
    <property type="entry name" value="CysPc"/>
    <property type="match status" value="1"/>
</dbReference>
<evidence type="ECO:0000256" key="3">
    <source>
        <dbReference type="ARBA" id="ARBA00022801"/>
    </source>
</evidence>
<feature type="domain" description="Calpain catalytic" evidence="8">
    <location>
        <begin position="305"/>
        <end position="608"/>
    </location>
</feature>
<feature type="compositionally biased region" description="Low complexity" evidence="7">
    <location>
        <begin position="705"/>
        <end position="717"/>
    </location>
</feature>
<comment type="similarity">
    <text evidence="1">Belongs to the peptidase C2 family. PalB/RIM13 subfamily.</text>
</comment>
<dbReference type="PRINTS" id="PR00704">
    <property type="entry name" value="CALPAIN"/>
</dbReference>
<evidence type="ECO:0000259" key="8">
    <source>
        <dbReference type="PROSITE" id="PS50203"/>
    </source>
</evidence>
<dbReference type="InterPro" id="IPR022684">
    <property type="entry name" value="Calpain_cysteine_protease"/>
</dbReference>
<dbReference type="InterPro" id="IPR036213">
    <property type="entry name" value="Calpain_III_sf"/>
</dbReference>
<evidence type="ECO:0000256" key="6">
    <source>
        <dbReference type="PROSITE-ProRule" id="PRU00239"/>
    </source>
</evidence>
<keyword evidence="10" id="KW-1185">Reference proteome</keyword>